<keyword evidence="4" id="KW-1185">Reference proteome</keyword>
<protein>
    <recommendedName>
        <fullName evidence="2">Transcriptional regulatory protein RXT2 N-terminal domain-containing protein</fullName>
    </recommendedName>
</protein>
<reference evidence="3 4" key="1">
    <citation type="journal article" date="2018" name="MBio">
        <title>Comparative Genomics Reveals the Core Gene Toolbox for the Fungus-Insect Symbiosis.</title>
        <authorList>
            <person name="Wang Y."/>
            <person name="Stata M."/>
            <person name="Wang W."/>
            <person name="Stajich J.E."/>
            <person name="White M.M."/>
            <person name="Moncalvo J.M."/>
        </authorList>
    </citation>
    <scope>NUCLEOTIDE SEQUENCE [LARGE SCALE GENOMIC DNA]</scope>
    <source>
        <strain evidence="3 4">SWE-8-4</strain>
    </source>
</reference>
<comment type="caution">
    <text evidence="3">The sequence shown here is derived from an EMBL/GenBank/DDBJ whole genome shotgun (WGS) entry which is preliminary data.</text>
</comment>
<evidence type="ECO:0000313" key="3">
    <source>
        <dbReference type="EMBL" id="PVU97937.1"/>
    </source>
</evidence>
<dbReference type="Pfam" id="PF08595">
    <property type="entry name" value="RXT2_N"/>
    <property type="match status" value="1"/>
</dbReference>
<dbReference type="Proteomes" id="UP000245383">
    <property type="component" value="Unassembled WGS sequence"/>
</dbReference>
<evidence type="ECO:0000256" key="1">
    <source>
        <dbReference type="SAM" id="Coils"/>
    </source>
</evidence>
<dbReference type="InterPro" id="IPR013904">
    <property type="entry name" value="RXT2_N"/>
</dbReference>
<feature type="coiled-coil region" evidence="1">
    <location>
        <begin position="133"/>
        <end position="160"/>
    </location>
</feature>
<proteinExistence type="predicted"/>
<dbReference type="AlphaFoldDB" id="A0A2T9Z043"/>
<name>A0A2T9Z043_9FUNG</name>
<evidence type="ECO:0000259" key="2">
    <source>
        <dbReference type="Pfam" id="PF08595"/>
    </source>
</evidence>
<sequence length="163" mass="19039">MYSKTRPKICPDYKKEFDESRDDLYNGKYGVDIQEILKPLEVPGHVISRPCYKKIIESNYFELCAYDLMNFIESEEKKIHSIRILLDTLINNSEEIPALDVISKNPIEQEAIEDIILKLNEVLMNQDELVYRLRATRDKLLIAETNKAKLRNDITRASKNCSK</sequence>
<dbReference type="OrthoDB" id="2405722at2759"/>
<evidence type="ECO:0000313" key="4">
    <source>
        <dbReference type="Proteomes" id="UP000245383"/>
    </source>
</evidence>
<keyword evidence="1" id="KW-0175">Coiled coil</keyword>
<organism evidence="3 4">
    <name type="scientific">Smittium simulii</name>
    <dbReference type="NCBI Taxonomy" id="133385"/>
    <lineage>
        <taxon>Eukaryota</taxon>
        <taxon>Fungi</taxon>
        <taxon>Fungi incertae sedis</taxon>
        <taxon>Zoopagomycota</taxon>
        <taxon>Kickxellomycotina</taxon>
        <taxon>Harpellomycetes</taxon>
        <taxon>Harpellales</taxon>
        <taxon>Legeriomycetaceae</taxon>
        <taxon>Smittium</taxon>
    </lineage>
</organism>
<dbReference type="EMBL" id="MBFR01000005">
    <property type="protein sequence ID" value="PVU97937.1"/>
    <property type="molecule type" value="Genomic_DNA"/>
</dbReference>
<accession>A0A2T9Z043</accession>
<gene>
    <name evidence="3" type="ORF">BB561_000182</name>
</gene>
<feature type="domain" description="Transcriptional regulatory protein RXT2 N-terminal" evidence="2">
    <location>
        <begin position="22"/>
        <end position="89"/>
    </location>
</feature>